<dbReference type="FunFam" id="2.60.40.420:FF:000034">
    <property type="entry name" value="Cupredoxin superfamily protein"/>
    <property type="match status" value="1"/>
</dbReference>
<dbReference type="OMA" id="WFAYSAS"/>
<evidence type="ECO:0000256" key="2">
    <source>
        <dbReference type="ARBA" id="ARBA00023180"/>
    </source>
</evidence>
<sequence>MAGGTPAGVLLLLVTAGAAAAPVRRHHVVGGDPGWAVASDVLAWSADRLFTVGDVLWFAYSAEDGGVAEVGGEGGFEACAAGSPVGTYTDGLTRVALDGEGSRYFVSADAAKCGSGLKLRVDVRTPVVLGKDHGRAAAPAPAPTPWASRGGRGAATQRACVLLCSACVWCLLFMAI</sequence>
<proteinExistence type="predicted"/>
<dbReference type="PANTHER" id="PTHR33021:SF31">
    <property type="entry name" value="OS02G0720100 PROTEIN"/>
    <property type="match status" value="1"/>
</dbReference>
<name>J3LGJ0_ORYBR</name>
<keyword evidence="6" id="KW-1185">Reference proteome</keyword>
<reference evidence="5" key="1">
    <citation type="submission" date="2013-04" db="UniProtKB">
        <authorList>
            <consortium name="EnsemblPlants"/>
        </authorList>
    </citation>
    <scope>IDENTIFICATION</scope>
</reference>
<dbReference type="GO" id="GO:0005886">
    <property type="term" value="C:plasma membrane"/>
    <property type="evidence" value="ECO:0007669"/>
    <property type="project" value="TreeGrafter"/>
</dbReference>
<dbReference type="InterPro" id="IPR008972">
    <property type="entry name" value="Cupredoxin"/>
</dbReference>
<organism evidence="5">
    <name type="scientific">Oryza brachyantha</name>
    <name type="common">malo sina</name>
    <dbReference type="NCBI Taxonomy" id="4533"/>
    <lineage>
        <taxon>Eukaryota</taxon>
        <taxon>Viridiplantae</taxon>
        <taxon>Streptophyta</taxon>
        <taxon>Embryophyta</taxon>
        <taxon>Tracheophyta</taxon>
        <taxon>Spermatophyta</taxon>
        <taxon>Magnoliopsida</taxon>
        <taxon>Liliopsida</taxon>
        <taxon>Poales</taxon>
        <taxon>Poaceae</taxon>
        <taxon>BOP clade</taxon>
        <taxon>Oryzoideae</taxon>
        <taxon>Oryzeae</taxon>
        <taxon>Oryzinae</taxon>
        <taxon>Oryza</taxon>
    </lineage>
</organism>
<dbReference type="Proteomes" id="UP000006038">
    <property type="component" value="Unassembled WGS sequence"/>
</dbReference>
<dbReference type="Pfam" id="PF02298">
    <property type="entry name" value="Cu_bind_like"/>
    <property type="match status" value="1"/>
</dbReference>
<feature type="signal peptide" evidence="3">
    <location>
        <begin position="1"/>
        <end position="20"/>
    </location>
</feature>
<dbReference type="GO" id="GO:0009055">
    <property type="term" value="F:electron transfer activity"/>
    <property type="evidence" value="ECO:0007669"/>
    <property type="project" value="InterPro"/>
</dbReference>
<dbReference type="PANTHER" id="PTHR33021">
    <property type="entry name" value="BLUE COPPER PROTEIN"/>
    <property type="match status" value="1"/>
</dbReference>
<evidence type="ECO:0000256" key="1">
    <source>
        <dbReference type="ARBA" id="ARBA00023157"/>
    </source>
</evidence>
<dbReference type="EnsemblPlants" id="OB02G37570.1">
    <property type="protein sequence ID" value="OB02G37570.1"/>
    <property type="gene ID" value="OB02G37570"/>
</dbReference>
<dbReference type="CDD" id="cd04216">
    <property type="entry name" value="Phytocyanin"/>
    <property type="match status" value="1"/>
</dbReference>
<dbReference type="Gene3D" id="2.60.40.420">
    <property type="entry name" value="Cupredoxins - blue copper proteins"/>
    <property type="match status" value="1"/>
</dbReference>
<dbReference type="Gramene" id="OB02G37570.1">
    <property type="protein sequence ID" value="OB02G37570.1"/>
    <property type="gene ID" value="OB02G37570"/>
</dbReference>
<dbReference type="PROSITE" id="PS51485">
    <property type="entry name" value="PHYTOCYANIN"/>
    <property type="match status" value="1"/>
</dbReference>
<keyword evidence="3" id="KW-0732">Signal</keyword>
<evidence type="ECO:0000313" key="5">
    <source>
        <dbReference type="EnsemblPlants" id="OB02G37570.1"/>
    </source>
</evidence>
<dbReference type="eggNOG" id="ENOG502S1H3">
    <property type="taxonomic scope" value="Eukaryota"/>
</dbReference>
<feature type="domain" description="Phytocyanin" evidence="4">
    <location>
        <begin position="25"/>
        <end position="125"/>
    </location>
</feature>
<dbReference type="OrthoDB" id="1896188at2759"/>
<dbReference type="KEGG" id="obr:102713333"/>
<feature type="chain" id="PRO_5003773853" description="Phytocyanin domain-containing protein" evidence="3">
    <location>
        <begin position="21"/>
        <end position="176"/>
    </location>
</feature>
<dbReference type="AlphaFoldDB" id="J3LGJ0"/>
<dbReference type="GeneID" id="102713333"/>
<keyword evidence="2" id="KW-0325">Glycoprotein</keyword>
<protein>
    <recommendedName>
        <fullName evidence="4">Phytocyanin domain-containing protein</fullName>
    </recommendedName>
</protein>
<evidence type="ECO:0000313" key="6">
    <source>
        <dbReference type="Proteomes" id="UP000006038"/>
    </source>
</evidence>
<dbReference type="SUPFAM" id="SSF49503">
    <property type="entry name" value="Cupredoxins"/>
    <property type="match status" value="1"/>
</dbReference>
<dbReference type="HOGENOM" id="CLU_058719_3_3_1"/>
<evidence type="ECO:0000256" key="3">
    <source>
        <dbReference type="SAM" id="SignalP"/>
    </source>
</evidence>
<dbReference type="STRING" id="4533.J3LGJ0"/>
<keyword evidence="1" id="KW-1015">Disulfide bond</keyword>
<dbReference type="InterPro" id="IPR039391">
    <property type="entry name" value="Phytocyanin-like"/>
</dbReference>
<dbReference type="InterPro" id="IPR003245">
    <property type="entry name" value="Phytocyanin_dom"/>
</dbReference>
<evidence type="ECO:0000259" key="4">
    <source>
        <dbReference type="PROSITE" id="PS51485"/>
    </source>
</evidence>
<accession>J3LGJ0</accession>